<accession>F3ZNH4</accession>
<dbReference type="EMBL" id="CM001167">
    <property type="protein sequence ID" value="EGJ72509.1"/>
    <property type="molecule type" value="Genomic_DNA"/>
</dbReference>
<dbReference type="InterPro" id="IPR046947">
    <property type="entry name" value="LytR-like"/>
</dbReference>
<dbReference type="Proteomes" id="UP000018439">
    <property type="component" value="Chromosome"/>
</dbReference>
<feature type="transmembrane region" description="Helical" evidence="1">
    <location>
        <begin position="45"/>
        <end position="66"/>
    </location>
</feature>
<feature type="domain" description="HTH LytTR-type" evidence="2">
    <location>
        <begin position="168"/>
        <end position="271"/>
    </location>
</feature>
<name>F3ZNH4_9BACE</name>
<feature type="transmembrane region" description="Helical" evidence="1">
    <location>
        <begin position="78"/>
        <end position="100"/>
    </location>
</feature>
<sequence length="271" mass="32015">MLFIKRKYPFIKHKLSTVFIVSIVVVMFIFIFEPFGFDLYKGSKIGVAFGFGANTFISMLFFNFILKKHLGILVKKWTILIEILYIVSLILLITIINYLFFSIVLLDYHFNFLLFLRIIYFTFFIGIIPASILVVVKYNFYLKKELNCLVDTETEEQDLDIVISNQLIREKGVKIKLNDFLFAEADKNNVSIYYFYNNEIVNKTIRTTMSAVENETNHPNIFRCHRSFIINLNKLESAKGNSNGYQVYLKNYKKYIPVSRKYVELFKEQIF</sequence>
<evidence type="ECO:0000313" key="4">
    <source>
        <dbReference type="Proteomes" id="UP000018439"/>
    </source>
</evidence>
<evidence type="ECO:0000256" key="1">
    <source>
        <dbReference type="SAM" id="Phobius"/>
    </source>
</evidence>
<evidence type="ECO:0000313" key="3">
    <source>
        <dbReference type="EMBL" id="EGJ72509.1"/>
    </source>
</evidence>
<dbReference type="Pfam" id="PF04397">
    <property type="entry name" value="LytTR"/>
    <property type="match status" value="1"/>
</dbReference>
<dbReference type="GO" id="GO:0003677">
    <property type="term" value="F:DNA binding"/>
    <property type="evidence" value="ECO:0007669"/>
    <property type="project" value="InterPro"/>
</dbReference>
<proteinExistence type="predicted"/>
<dbReference type="eggNOG" id="COG3279">
    <property type="taxonomic scope" value="Bacteria"/>
</dbReference>
<dbReference type="OrthoDB" id="1118393at2"/>
<keyword evidence="1" id="KW-1133">Transmembrane helix</keyword>
<keyword evidence="1" id="KW-0812">Transmembrane</keyword>
<protein>
    <submittedName>
        <fullName evidence="3">Response regulator receiver protein</fullName>
    </submittedName>
</protein>
<keyword evidence="4" id="KW-1185">Reference proteome</keyword>
<dbReference type="PROSITE" id="PS50930">
    <property type="entry name" value="HTH_LYTTR"/>
    <property type="match status" value="1"/>
</dbReference>
<evidence type="ECO:0000259" key="2">
    <source>
        <dbReference type="PROSITE" id="PS50930"/>
    </source>
</evidence>
<dbReference type="PANTHER" id="PTHR37299:SF1">
    <property type="entry name" value="STAGE 0 SPORULATION PROTEIN A HOMOLOG"/>
    <property type="match status" value="1"/>
</dbReference>
<reference evidence="3 4" key="1">
    <citation type="journal article" date="2011" name="Stand. Genomic Sci.">
        <title>Non-contiguous finished genome sequence of Bacteroides coprosuis type strain (PC139).</title>
        <authorList>
            <person name="Land M."/>
            <person name="Held B."/>
            <person name="Gronow S."/>
            <person name="Abt B."/>
            <person name="Lucas S."/>
            <person name="Del Rio T.G."/>
            <person name="Nolan M."/>
            <person name="Tice H."/>
            <person name="Cheng J.F."/>
            <person name="Pitluck S."/>
            <person name="Liolios K."/>
            <person name="Pagani I."/>
            <person name="Ivanova N."/>
            <person name="Mavromatis K."/>
            <person name="Mikhailova N."/>
            <person name="Pati A."/>
            <person name="Tapia R."/>
            <person name="Han C."/>
            <person name="Goodwin L."/>
            <person name="Chen A."/>
            <person name="Palaniappan K."/>
            <person name="Hauser L."/>
            <person name="Brambilla E.M."/>
            <person name="Rohde M."/>
            <person name="Goker M."/>
            <person name="Detter J.C."/>
            <person name="Woyke T."/>
            <person name="Bristow J."/>
            <person name="Eisen J.A."/>
            <person name="Markowitz V."/>
            <person name="Hugenholtz P."/>
            <person name="Kyrpides N.C."/>
            <person name="Klenk H.P."/>
            <person name="Lapidus A."/>
        </authorList>
    </citation>
    <scope>NUCLEOTIDE SEQUENCE</scope>
    <source>
        <strain evidence="3 4">DSM 18011</strain>
    </source>
</reference>
<dbReference type="STRING" id="679937.Bcop_2355"/>
<dbReference type="InterPro" id="IPR007492">
    <property type="entry name" value="LytTR_DNA-bd_dom"/>
</dbReference>
<dbReference type="HOGENOM" id="CLU_076348_1_0_10"/>
<dbReference type="SMART" id="SM00850">
    <property type="entry name" value="LytTR"/>
    <property type="match status" value="1"/>
</dbReference>
<dbReference type="GO" id="GO:0000156">
    <property type="term" value="F:phosphorelay response regulator activity"/>
    <property type="evidence" value="ECO:0007669"/>
    <property type="project" value="InterPro"/>
</dbReference>
<gene>
    <name evidence="3" type="ORF">Bcop_2355</name>
</gene>
<dbReference type="AlphaFoldDB" id="F3ZNH4"/>
<dbReference type="PANTHER" id="PTHR37299">
    <property type="entry name" value="TRANSCRIPTIONAL REGULATOR-RELATED"/>
    <property type="match status" value="1"/>
</dbReference>
<keyword evidence="1" id="KW-0472">Membrane</keyword>
<organism evidence="3 4">
    <name type="scientific">Bacteroides coprosuis DSM 18011</name>
    <dbReference type="NCBI Taxonomy" id="679937"/>
    <lineage>
        <taxon>Bacteria</taxon>
        <taxon>Pseudomonadati</taxon>
        <taxon>Bacteroidota</taxon>
        <taxon>Bacteroidia</taxon>
        <taxon>Bacteroidales</taxon>
        <taxon>Bacteroidaceae</taxon>
        <taxon>Bacteroides</taxon>
    </lineage>
</organism>
<dbReference type="Gene3D" id="2.40.50.1020">
    <property type="entry name" value="LytTr DNA-binding domain"/>
    <property type="match status" value="1"/>
</dbReference>
<feature type="transmembrane region" description="Helical" evidence="1">
    <location>
        <begin position="15"/>
        <end position="33"/>
    </location>
</feature>
<feature type="transmembrane region" description="Helical" evidence="1">
    <location>
        <begin position="112"/>
        <end position="136"/>
    </location>
</feature>